<name>A0A109BDM6_HYPSL</name>
<keyword evidence="9 15" id="KW-0233">DNA recombination</keyword>
<keyword evidence="4 15" id="KW-0227">DNA damage</keyword>
<evidence type="ECO:0000259" key="17">
    <source>
        <dbReference type="PROSITE" id="PS51194"/>
    </source>
</evidence>
<dbReference type="GO" id="GO:0016887">
    <property type="term" value="F:ATP hydrolysis activity"/>
    <property type="evidence" value="ECO:0007669"/>
    <property type="project" value="RHEA"/>
</dbReference>
<sequence>MAFLSVFVEALANMRPHELTPLFASLQSLSGIGPRLLLLMKKCVNLPAGITEPRVMDLLWHLPTGVVDRRAEPSIADAVPGSIATLKVRVLKHAAPPRGKSRAPYRVRVEDDTGKLDLIFFHAERKFIERQLPVGEERYVSGRVERYTDKLQMTHPDYIVPPEARDDLPLLEPVYPLTAGLSGKIVQKAARQAVDKLAPVPEWQEPTWLAKRAWPTFDEALQRLHRPVDADDISASGPPCQRLAYDELLAGQIALALVRQNFKNRPGRSVTGDGSVRTRLSAALPFKLTNSQREALREIEADMAAPRRMLRLLQGDVGSGKTVVALIAMAIAVESGAQAALMAPTEVLARQHLETMAPLAEQAGLRIGLLTGREKGRIRTEILKRLASGEIDIIIGTHALFQPDVLFHDLAFAVIDEQHRFGVHQRLSLQSKGGAKGTDVLVMTATPIPRTLVMTHYGDLDVSRLTEKPPGRKPIVTRKLPTDSMEKLIERLRSQLAEGAQVYWVCPLIESSDVSDLAAAEERHAHLAQIFGAENVGLLHGAMAATAKDAAMAAFADGQLKILVATTVIEVGVNVPNANIMVIEHAERFGLAQLHQLRGRVGRGQRESFCMLLYKAPLGETARARLEMMEETEDGFLIAEKDLELRGGGEVLGARQSGTPGFRVAEVPGFADLLEAARDDARMLLAADPMLATPRGQALRTLLYIFECDEAVRLFRAA</sequence>
<comment type="similarity">
    <text evidence="1 15">Belongs to the helicase family. RecG subfamily.</text>
</comment>
<dbReference type="SMART" id="SM00487">
    <property type="entry name" value="DEXDc"/>
    <property type="match status" value="1"/>
</dbReference>
<feature type="domain" description="Helicase C-terminal" evidence="17">
    <location>
        <begin position="484"/>
        <end position="649"/>
    </location>
</feature>
<dbReference type="Pfam" id="PF00271">
    <property type="entry name" value="Helicase_C"/>
    <property type="match status" value="1"/>
</dbReference>
<feature type="domain" description="Helicase ATP-binding" evidence="16">
    <location>
        <begin position="302"/>
        <end position="465"/>
    </location>
</feature>
<comment type="caution">
    <text evidence="18">The sequence shown here is derived from an EMBL/GenBank/DDBJ whole genome shotgun (WGS) entry which is preliminary data.</text>
</comment>
<reference evidence="18 19" key="1">
    <citation type="submission" date="2015-10" db="EMBL/GenBank/DDBJ databases">
        <title>Transcriptomic analysis of a linuron degrading triple-species bacterial consortium.</title>
        <authorList>
            <person name="Albers P."/>
        </authorList>
    </citation>
    <scope>NUCLEOTIDE SEQUENCE [LARGE SCALE GENOMIC DNA]</scope>
    <source>
        <strain evidence="18 19">WDL6</strain>
    </source>
</reference>
<dbReference type="InterPro" id="IPR014001">
    <property type="entry name" value="Helicase_ATP-bd"/>
</dbReference>
<dbReference type="InterPro" id="IPR011545">
    <property type="entry name" value="DEAD/DEAH_box_helicase_dom"/>
</dbReference>
<dbReference type="GO" id="GO:0003677">
    <property type="term" value="F:DNA binding"/>
    <property type="evidence" value="ECO:0007669"/>
    <property type="project" value="UniProtKB-KW"/>
</dbReference>
<keyword evidence="10 15" id="KW-0234">DNA repair</keyword>
<evidence type="ECO:0000256" key="3">
    <source>
        <dbReference type="ARBA" id="ARBA00022741"/>
    </source>
</evidence>
<dbReference type="PROSITE" id="PS51194">
    <property type="entry name" value="HELICASE_CTER"/>
    <property type="match status" value="1"/>
</dbReference>
<keyword evidence="6 15" id="KW-0347">Helicase</keyword>
<dbReference type="InterPro" id="IPR027417">
    <property type="entry name" value="P-loop_NTPase"/>
</dbReference>
<evidence type="ECO:0000256" key="10">
    <source>
        <dbReference type="ARBA" id="ARBA00023204"/>
    </source>
</evidence>
<dbReference type="InterPro" id="IPR047112">
    <property type="entry name" value="RecG/Mfd"/>
</dbReference>
<dbReference type="PANTHER" id="PTHR47964">
    <property type="entry name" value="ATP-DEPENDENT DNA HELICASE HOMOLOG RECG, CHLOROPLASTIC"/>
    <property type="match status" value="1"/>
</dbReference>
<dbReference type="Pfam" id="PF00270">
    <property type="entry name" value="DEAD"/>
    <property type="match status" value="1"/>
</dbReference>
<keyword evidence="11" id="KW-0413">Isomerase</keyword>
<dbReference type="InterPro" id="IPR033454">
    <property type="entry name" value="RecG_wedge"/>
</dbReference>
<dbReference type="PANTHER" id="PTHR47964:SF1">
    <property type="entry name" value="ATP-DEPENDENT DNA HELICASE HOMOLOG RECG, CHLOROPLASTIC"/>
    <property type="match status" value="1"/>
</dbReference>
<evidence type="ECO:0000256" key="1">
    <source>
        <dbReference type="ARBA" id="ARBA00007504"/>
    </source>
</evidence>
<dbReference type="InterPro" id="IPR012340">
    <property type="entry name" value="NA-bd_OB-fold"/>
</dbReference>
<dbReference type="InterPro" id="IPR004609">
    <property type="entry name" value="ATP-dep_DNA_helicase_RecG"/>
</dbReference>
<dbReference type="PATRIC" id="fig|121290.4.peg.2477"/>
<evidence type="ECO:0000256" key="8">
    <source>
        <dbReference type="ARBA" id="ARBA00023125"/>
    </source>
</evidence>
<evidence type="ECO:0000256" key="9">
    <source>
        <dbReference type="ARBA" id="ARBA00023172"/>
    </source>
</evidence>
<dbReference type="InterPro" id="IPR045562">
    <property type="entry name" value="RecG_dom3_C"/>
</dbReference>
<dbReference type="NCBIfam" id="NF008168">
    <property type="entry name" value="PRK10917.2-2"/>
    <property type="match status" value="1"/>
</dbReference>
<dbReference type="SMART" id="SM00490">
    <property type="entry name" value="HELICc"/>
    <property type="match status" value="1"/>
</dbReference>
<dbReference type="GO" id="GO:0043138">
    <property type="term" value="F:3'-5' DNA helicase activity"/>
    <property type="evidence" value="ECO:0007669"/>
    <property type="project" value="UniProtKB-EC"/>
</dbReference>
<dbReference type="InterPro" id="IPR001650">
    <property type="entry name" value="Helicase_C-like"/>
</dbReference>
<keyword evidence="5 15" id="KW-0378">Hydrolase</keyword>
<evidence type="ECO:0000256" key="4">
    <source>
        <dbReference type="ARBA" id="ARBA00022763"/>
    </source>
</evidence>
<dbReference type="SUPFAM" id="SSF50249">
    <property type="entry name" value="Nucleic acid-binding proteins"/>
    <property type="match status" value="1"/>
</dbReference>
<organism evidence="18 19">
    <name type="scientific">Hyphomicrobium sulfonivorans</name>
    <dbReference type="NCBI Taxonomy" id="121290"/>
    <lineage>
        <taxon>Bacteria</taxon>
        <taxon>Pseudomonadati</taxon>
        <taxon>Pseudomonadota</taxon>
        <taxon>Alphaproteobacteria</taxon>
        <taxon>Hyphomicrobiales</taxon>
        <taxon>Hyphomicrobiaceae</taxon>
        <taxon>Hyphomicrobium</taxon>
    </lineage>
</organism>
<dbReference type="STRING" id="121290.APY04_2281"/>
<comment type="catalytic activity">
    <reaction evidence="14 15">
        <text>ATP + H2O = ADP + phosphate + H(+)</text>
        <dbReference type="Rhea" id="RHEA:13065"/>
        <dbReference type="ChEBI" id="CHEBI:15377"/>
        <dbReference type="ChEBI" id="CHEBI:15378"/>
        <dbReference type="ChEBI" id="CHEBI:30616"/>
        <dbReference type="ChEBI" id="CHEBI:43474"/>
        <dbReference type="ChEBI" id="CHEBI:456216"/>
        <dbReference type="EC" id="5.6.2.4"/>
    </reaction>
</comment>
<dbReference type="NCBIfam" id="TIGR00643">
    <property type="entry name" value="recG"/>
    <property type="match status" value="1"/>
</dbReference>
<comment type="function">
    <text evidence="15">Plays a critical role in recombination and DNA repair. Helps process Holliday junction intermediates to mature products by catalyzing branch migration. Has replication fork regression activity, unwinds stalled or blocked replication forks to make a HJ that can be resolved. Has a DNA unwinding activity characteristic of a DNA helicase with 3'-5' polarity.</text>
</comment>
<dbReference type="GO" id="GO:0006281">
    <property type="term" value="P:DNA repair"/>
    <property type="evidence" value="ECO:0007669"/>
    <property type="project" value="UniProtKB-UniRule"/>
</dbReference>
<dbReference type="Pfam" id="PF19833">
    <property type="entry name" value="RecG_dom3_C"/>
    <property type="match status" value="1"/>
</dbReference>
<dbReference type="Proteomes" id="UP000059074">
    <property type="component" value="Unassembled WGS sequence"/>
</dbReference>
<evidence type="ECO:0000313" key="18">
    <source>
        <dbReference type="EMBL" id="KWT66874.1"/>
    </source>
</evidence>
<dbReference type="AlphaFoldDB" id="A0A109BDM6"/>
<keyword evidence="19" id="KW-1185">Reference proteome</keyword>
<keyword evidence="8" id="KW-0238">DNA-binding</keyword>
<evidence type="ECO:0000256" key="13">
    <source>
        <dbReference type="ARBA" id="ARBA00034808"/>
    </source>
</evidence>
<evidence type="ECO:0000256" key="11">
    <source>
        <dbReference type="ARBA" id="ARBA00023235"/>
    </source>
</evidence>
<keyword evidence="7 15" id="KW-0067">ATP-binding</keyword>
<dbReference type="GO" id="GO:0006310">
    <property type="term" value="P:DNA recombination"/>
    <property type="evidence" value="ECO:0007669"/>
    <property type="project" value="UniProtKB-UniRule"/>
</dbReference>
<accession>A0A109BDM6</accession>
<dbReference type="NCBIfam" id="NF008164">
    <property type="entry name" value="PRK10917.1-2"/>
    <property type="match status" value="1"/>
</dbReference>
<protein>
    <recommendedName>
        <fullName evidence="2 15">ATP-dependent DNA helicase RecG</fullName>
        <ecNumber evidence="13 15">5.6.2.4</ecNumber>
    </recommendedName>
</protein>
<comment type="catalytic activity">
    <reaction evidence="12 15">
        <text>Couples ATP hydrolysis with the unwinding of duplex DNA by translocating in the 3'-5' direction.</text>
        <dbReference type="EC" id="5.6.2.4"/>
    </reaction>
</comment>
<dbReference type="Gene3D" id="3.40.50.300">
    <property type="entry name" value="P-loop containing nucleotide triphosphate hydrolases"/>
    <property type="match status" value="2"/>
</dbReference>
<dbReference type="CDD" id="cd04488">
    <property type="entry name" value="RecG_wedge_OBF"/>
    <property type="match status" value="1"/>
</dbReference>
<evidence type="ECO:0000256" key="15">
    <source>
        <dbReference type="RuleBase" id="RU363016"/>
    </source>
</evidence>
<keyword evidence="3 15" id="KW-0547">Nucleotide-binding</keyword>
<dbReference type="CDD" id="cd17992">
    <property type="entry name" value="DEXHc_RecG"/>
    <property type="match status" value="1"/>
</dbReference>
<gene>
    <name evidence="18" type="ORF">APY04_2281</name>
</gene>
<dbReference type="NCBIfam" id="NF008165">
    <property type="entry name" value="PRK10917.1-3"/>
    <property type="match status" value="1"/>
</dbReference>
<evidence type="ECO:0000256" key="5">
    <source>
        <dbReference type="ARBA" id="ARBA00022801"/>
    </source>
</evidence>
<evidence type="ECO:0000256" key="6">
    <source>
        <dbReference type="ARBA" id="ARBA00022806"/>
    </source>
</evidence>
<evidence type="ECO:0000259" key="16">
    <source>
        <dbReference type="PROSITE" id="PS51192"/>
    </source>
</evidence>
<dbReference type="Pfam" id="PF17191">
    <property type="entry name" value="RecG_wedge"/>
    <property type="match status" value="1"/>
</dbReference>
<evidence type="ECO:0000256" key="2">
    <source>
        <dbReference type="ARBA" id="ARBA00017846"/>
    </source>
</evidence>
<proteinExistence type="inferred from homology"/>
<evidence type="ECO:0000256" key="12">
    <source>
        <dbReference type="ARBA" id="ARBA00034617"/>
    </source>
</evidence>
<dbReference type="EMBL" id="LMTR01000071">
    <property type="protein sequence ID" value="KWT66874.1"/>
    <property type="molecule type" value="Genomic_DNA"/>
</dbReference>
<dbReference type="SUPFAM" id="SSF52540">
    <property type="entry name" value="P-loop containing nucleoside triphosphate hydrolases"/>
    <property type="match status" value="2"/>
</dbReference>
<evidence type="ECO:0000256" key="7">
    <source>
        <dbReference type="ARBA" id="ARBA00022840"/>
    </source>
</evidence>
<evidence type="ECO:0000313" key="19">
    <source>
        <dbReference type="Proteomes" id="UP000059074"/>
    </source>
</evidence>
<dbReference type="PROSITE" id="PS51192">
    <property type="entry name" value="HELICASE_ATP_BIND_1"/>
    <property type="match status" value="1"/>
</dbReference>
<dbReference type="GO" id="GO:0005524">
    <property type="term" value="F:ATP binding"/>
    <property type="evidence" value="ECO:0007669"/>
    <property type="project" value="UniProtKB-KW"/>
</dbReference>
<dbReference type="Gene3D" id="2.40.50.140">
    <property type="entry name" value="Nucleic acid-binding proteins"/>
    <property type="match status" value="1"/>
</dbReference>
<dbReference type="EC" id="5.6.2.4" evidence="13 15"/>
<evidence type="ECO:0000256" key="14">
    <source>
        <dbReference type="ARBA" id="ARBA00048988"/>
    </source>
</evidence>